<evidence type="ECO:0000313" key="1">
    <source>
        <dbReference type="EMBL" id="KAJ4971077.1"/>
    </source>
</evidence>
<dbReference type="AlphaFoldDB" id="A0A9Q0KIA8"/>
<name>A0A9Q0KIA8_9MAGN</name>
<proteinExistence type="predicted"/>
<comment type="caution">
    <text evidence="1">The sequence shown here is derived from an EMBL/GenBank/DDBJ whole genome shotgun (WGS) entry which is preliminary data.</text>
</comment>
<reference evidence="1" key="1">
    <citation type="journal article" date="2023" name="Plant J.">
        <title>The genome of the king protea, Protea cynaroides.</title>
        <authorList>
            <person name="Chang J."/>
            <person name="Duong T.A."/>
            <person name="Schoeman C."/>
            <person name="Ma X."/>
            <person name="Roodt D."/>
            <person name="Barker N."/>
            <person name="Li Z."/>
            <person name="Van de Peer Y."/>
            <person name="Mizrachi E."/>
        </authorList>
    </citation>
    <scope>NUCLEOTIDE SEQUENCE</scope>
    <source>
        <tissue evidence="1">Young leaves</tissue>
    </source>
</reference>
<keyword evidence="2" id="KW-1185">Reference proteome</keyword>
<sequence length="242" mass="27868">MSSKRLFCSPQTTYSSLSLSNNITHDLGTIAETVPAQRCFVVFMAFHNFSHRAKKKIKQMEFKDFPTSLKEKNPNTFRRKEGSRFDELKMEKHHMNPFTMIFRFHSIFTSVLSHNVSLSLTKRKPLFLCSSKQNQSIFFFFSDSPSLFLLLLLLFRSFSPYFSLFTANSLSTITSLFLKPKTATWPPTFAAANYLFFSRILFSSPAERTRPLSPGNSRNPPLPYFLISAALLFDCLGFFSNH</sequence>
<dbReference type="Proteomes" id="UP001141806">
    <property type="component" value="Unassembled WGS sequence"/>
</dbReference>
<evidence type="ECO:0000313" key="2">
    <source>
        <dbReference type="Proteomes" id="UP001141806"/>
    </source>
</evidence>
<dbReference type="EMBL" id="JAMYWD010000005">
    <property type="protein sequence ID" value="KAJ4971077.1"/>
    <property type="molecule type" value="Genomic_DNA"/>
</dbReference>
<protein>
    <submittedName>
        <fullName evidence="1">Uncharacterized protein</fullName>
    </submittedName>
</protein>
<gene>
    <name evidence="1" type="ORF">NE237_004176</name>
</gene>
<organism evidence="1 2">
    <name type="scientific">Protea cynaroides</name>
    <dbReference type="NCBI Taxonomy" id="273540"/>
    <lineage>
        <taxon>Eukaryota</taxon>
        <taxon>Viridiplantae</taxon>
        <taxon>Streptophyta</taxon>
        <taxon>Embryophyta</taxon>
        <taxon>Tracheophyta</taxon>
        <taxon>Spermatophyta</taxon>
        <taxon>Magnoliopsida</taxon>
        <taxon>Proteales</taxon>
        <taxon>Proteaceae</taxon>
        <taxon>Protea</taxon>
    </lineage>
</organism>
<accession>A0A9Q0KIA8</accession>